<evidence type="ECO:0000256" key="2">
    <source>
        <dbReference type="SAM" id="MobiDB-lite"/>
    </source>
</evidence>
<dbReference type="AlphaFoldDB" id="K4RGC8"/>
<reference evidence="3 4" key="1">
    <citation type="journal article" date="2012" name="J. Bacteriol.">
        <title>Genome sequence of the bacterium Streptomyces davawensis JCM 4913 and heterologous production of the unique antibiotic roseoflavin.</title>
        <authorList>
            <person name="Jankowitsch F."/>
            <person name="Schwarz J."/>
            <person name="Ruckert C."/>
            <person name="Gust B."/>
            <person name="Szczepanowski R."/>
            <person name="Blom J."/>
            <person name="Pelzer S."/>
            <person name="Kalinowski J."/>
            <person name="Mack M."/>
        </authorList>
    </citation>
    <scope>NUCLEOTIDE SEQUENCE [LARGE SCALE GENOMIC DNA]</scope>
    <source>
        <strain evidence="4">DSM 101723 / JCM 4913 / KCC S-0913 / 768</strain>
        <plasmid evidence="3 4">pSDA1</plasmid>
    </source>
</reference>
<keyword evidence="3" id="KW-0614">Plasmid</keyword>
<organism evidence="4">
    <name type="scientific">Streptomyces davaonensis (strain DSM 101723 / JCM 4913 / KCC S-0913 / 768)</name>
    <dbReference type="NCBI Taxonomy" id="1214101"/>
    <lineage>
        <taxon>Bacteria</taxon>
        <taxon>Bacillati</taxon>
        <taxon>Actinomycetota</taxon>
        <taxon>Actinomycetes</taxon>
        <taxon>Kitasatosporales</taxon>
        <taxon>Streptomycetaceae</taxon>
        <taxon>Streptomyces</taxon>
    </lineage>
</organism>
<dbReference type="GO" id="GO:0003677">
    <property type="term" value="F:DNA binding"/>
    <property type="evidence" value="ECO:0007669"/>
    <property type="project" value="UniProtKB-KW"/>
</dbReference>
<dbReference type="eggNOG" id="ENOG5033RFZ">
    <property type="taxonomic scope" value="Bacteria"/>
</dbReference>
<dbReference type="HOGENOM" id="CLU_856966_0_0_11"/>
<name>K4RGC8_STRDJ</name>
<sequence length="326" mass="36264">MEGSYSNLDRKVHNLETSLRHALSEVRDHDSKLSEVEDAVGQLEDIPRRVDSLEYDLREAKEETERVDSDLGDRISEVDGSVDRLATRVAALERYLRQAEGAVVVDLDEDRAGELHALAVTVNKGLDARVGLLPDYERSRLKLSGAHLKQALEERRQHRAAVLRAVAVLATTQAGAPERKTAEPAFKESAPKAQAVHSRIGPLTTSAEQDREKLEADNTLRAKKAKVIDAGQRANTRLRLRLRSRLSDAVSGADLLPVWFVTALGPMAPSRNANDWMDAATDVLAYRVTYRITDPVVALGTPPDGQRAPRRTAWHQELTRELRRWG</sequence>
<dbReference type="PATRIC" id="fig|1214101.3.peg.8690"/>
<feature type="compositionally biased region" description="Basic and acidic residues" evidence="2">
    <location>
        <begin position="177"/>
        <end position="190"/>
    </location>
</feature>
<feature type="region of interest" description="Disordered" evidence="2">
    <location>
        <begin position="177"/>
        <end position="199"/>
    </location>
</feature>
<dbReference type="EMBL" id="HE971710">
    <property type="protein sequence ID" value="CCK32988.1"/>
    <property type="molecule type" value="Genomic_DNA"/>
</dbReference>
<keyword evidence="3" id="KW-0238">DNA-binding</keyword>
<evidence type="ECO:0000256" key="1">
    <source>
        <dbReference type="SAM" id="Coils"/>
    </source>
</evidence>
<dbReference type="Proteomes" id="UP000008043">
    <property type="component" value="Plasmid pSDA1"/>
</dbReference>
<geneLocation type="plasmid" evidence="3 4">
    <name>pSDA1</name>
</geneLocation>
<feature type="coiled-coil region" evidence="1">
    <location>
        <begin position="43"/>
        <end position="102"/>
    </location>
</feature>
<dbReference type="KEGG" id="sdv:BN159_p119"/>
<keyword evidence="1" id="KW-0175">Coiled coil</keyword>
<gene>
    <name evidence="3" type="ORF">BN159_p119</name>
</gene>
<keyword evidence="4" id="KW-1185">Reference proteome</keyword>
<evidence type="ECO:0000313" key="4">
    <source>
        <dbReference type="Proteomes" id="UP000008043"/>
    </source>
</evidence>
<accession>K4RGC8</accession>
<evidence type="ECO:0000313" key="3">
    <source>
        <dbReference type="EMBL" id="CCK32988.1"/>
    </source>
</evidence>
<protein>
    <submittedName>
        <fullName evidence="3">CopG-like DNA-binding protein</fullName>
    </submittedName>
</protein>
<proteinExistence type="predicted"/>